<dbReference type="AlphaFoldDB" id="A0A944QUU7"/>
<comment type="caution">
    <text evidence="1">The sequence shown here is derived from an EMBL/GenBank/DDBJ whole genome shotgun (WGS) entry which is preliminary data.</text>
</comment>
<sequence length="123" mass="14040">MLVEDAIVAYDAPHPAAVWADTITLDPLQVDCVTALMLSILDNQCEMGLEEQIAVMAVYSVVKHRNGIALEKDVHQAIERAQLLSDQQTTDEIHQHRLQAERVIPKQIRCHFKRFLHDSYYGF</sequence>
<reference evidence="1 2" key="1">
    <citation type="submission" date="2021-05" db="EMBL/GenBank/DDBJ databases">
        <title>Genetic and Functional Diversity in Clade A Lucinid endosymbionts from the Bahamas.</title>
        <authorList>
            <person name="Giani N.M."/>
            <person name="Engel A.S."/>
            <person name="Campbell B.J."/>
        </authorList>
    </citation>
    <scope>NUCLEOTIDE SEQUENCE [LARGE SCALE GENOMIC DNA]</scope>
    <source>
        <strain evidence="1">LUC16012Gg_MoonRockCtena</strain>
    </source>
</reference>
<protein>
    <submittedName>
        <fullName evidence="1">Uncharacterized protein</fullName>
    </submittedName>
</protein>
<dbReference type="Proteomes" id="UP000770889">
    <property type="component" value="Unassembled WGS sequence"/>
</dbReference>
<organism evidence="1 2">
    <name type="scientific">Candidatus Thiodiazotropha taylori</name>
    <dbReference type="NCBI Taxonomy" id="2792791"/>
    <lineage>
        <taxon>Bacteria</taxon>
        <taxon>Pseudomonadati</taxon>
        <taxon>Pseudomonadota</taxon>
        <taxon>Gammaproteobacteria</taxon>
        <taxon>Chromatiales</taxon>
        <taxon>Sedimenticolaceae</taxon>
        <taxon>Candidatus Thiodiazotropha</taxon>
    </lineage>
</organism>
<proteinExistence type="predicted"/>
<accession>A0A944QUU7</accession>
<evidence type="ECO:0000313" key="1">
    <source>
        <dbReference type="EMBL" id="MBT2990512.1"/>
    </source>
</evidence>
<evidence type="ECO:0000313" key="2">
    <source>
        <dbReference type="Proteomes" id="UP000770889"/>
    </source>
</evidence>
<gene>
    <name evidence="1" type="ORF">KME65_16270</name>
</gene>
<name>A0A944QUU7_9GAMM</name>
<dbReference type="EMBL" id="JAHHGM010000017">
    <property type="protein sequence ID" value="MBT2990512.1"/>
    <property type="molecule type" value="Genomic_DNA"/>
</dbReference>